<evidence type="ECO:0000256" key="2">
    <source>
        <dbReference type="ARBA" id="ARBA00022475"/>
    </source>
</evidence>
<comment type="function">
    <text evidence="9">Fluoride-specific ion channel. Important for reducing fluoride concentration in the cell, thus reducing its toxicity.</text>
</comment>
<keyword evidence="6" id="KW-0407">Ion channel</keyword>
<proteinExistence type="inferred from homology"/>
<comment type="catalytic activity">
    <reaction evidence="8">
        <text>fluoride(in) = fluoride(out)</text>
        <dbReference type="Rhea" id="RHEA:76159"/>
        <dbReference type="ChEBI" id="CHEBI:17051"/>
    </reaction>
    <physiologicalReaction direction="left-to-right" evidence="8">
        <dbReference type="Rhea" id="RHEA:76160"/>
    </physiologicalReaction>
</comment>
<evidence type="ECO:0000256" key="4">
    <source>
        <dbReference type="ARBA" id="ARBA00022989"/>
    </source>
</evidence>
<evidence type="ECO:0000256" key="1">
    <source>
        <dbReference type="ARBA" id="ARBA00004651"/>
    </source>
</evidence>
<evidence type="ECO:0000256" key="3">
    <source>
        <dbReference type="ARBA" id="ARBA00022692"/>
    </source>
</evidence>
<evidence type="ECO:0000256" key="11">
    <source>
        <dbReference type="SAM" id="MobiDB-lite"/>
    </source>
</evidence>
<keyword evidence="5 10" id="KW-0472">Membrane</keyword>
<feature type="transmembrane region" description="Helical" evidence="10">
    <location>
        <begin position="37"/>
        <end position="57"/>
    </location>
</feature>
<evidence type="ECO:0000256" key="7">
    <source>
        <dbReference type="ARBA" id="ARBA00035120"/>
    </source>
</evidence>
<evidence type="ECO:0000256" key="5">
    <source>
        <dbReference type="ARBA" id="ARBA00023136"/>
    </source>
</evidence>
<dbReference type="InterPro" id="IPR003691">
    <property type="entry name" value="FluC"/>
</dbReference>
<gene>
    <name evidence="12" type="ORF">ID810_04720</name>
</gene>
<dbReference type="KEGG" id="arep:ID810_04720"/>
<dbReference type="GO" id="GO:0034220">
    <property type="term" value="P:monoatomic ion transmembrane transport"/>
    <property type="evidence" value="ECO:0007669"/>
    <property type="project" value="UniProtKB-KW"/>
</dbReference>
<evidence type="ECO:0000256" key="6">
    <source>
        <dbReference type="ARBA" id="ARBA00023303"/>
    </source>
</evidence>
<evidence type="ECO:0000313" key="13">
    <source>
        <dbReference type="Proteomes" id="UP000594637"/>
    </source>
</evidence>
<organism evidence="12 13">
    <name type="scientific">Actinomyces respiraculi</name>
    <dbReference type="NCBI Taxonomy" id="2744574"/>
    <lineage>
        <taxon>Bacteria</taxon>
        <taxon>Bacillati</taxon>
        <taxon>Actinomycetota</taxon>
        <taxon>Actinomycetes</taxon>
        <taxon>Actinomycetales</taxon>
        <taxon>Actinomycetaceae</taxon>
        <taxon>Actinomyces</taxon>
    </lineage>
</organism>
<dbReference type="RefSeq" id="WP_166857640.1">
    <property type="nucleotide sequence ID" value="NZ_CP063989.1"/>
</dbReference>
<keyword evidence="3 10" id="KW-0812">Transmembrane</keyword>
<dbReference type="GO" id="GO:0005886">
    <property type="term" value="C:plasma membrane"/>
    <property type="evidence" value="ECO:0007669"/>
    <property type="project" value="UniProtKB-SubCell"/>
</dbReference>
<feature type="transmembrane region" description="Helical" evidence="10">
    <location>
        <begin position="12"/>
        <end position="30"/>
    </location>
</feature>
<dbReference type="Proteomes" id="UP000594637">
    <property type="component" value="Chromosome"/>
</dbReference>
<evidence type="ECO:0000256" key="10">
    <source>
        <dbReference type="RuleBase" id="RU004340"/>
    </source>
</evidence>
<evidence type="ECO:0000313" key="12">
    <source>
        <dbReference type="EMBL" id="QPL06217.1"/>
    </source>
</evidence>
<comment type="similarity">
    <text evidence="7 10">Belongs to the fluoride channel Fluc/FEX (TC 1.A.43) family.</text>
</comment>
<feature type="compositionally biased region" description="Basic and acidic residues" evidence="11">
    <location>
        <begin position="110"/>
        <end position="129"/>
    </location>
</feature>
<keyword evidence="4 10" id="KW-1133">Transmembrane helix</keyword>
<dbReference type="EMBL" id="CP063989">
    <property type="protein sequence ID" value="QPL06217.1"/>
    <property type="molecule type" value="Genomic_DNA"/>
</dbReference>
<keyword evidence="6" id="KW-0406">Ion transport</keyword>
<keyword evidence="2 10" id="KW-1003">Cell membrane</keyword>
<comment type="subcellular location">
    <subcellularLocation>
        <location evidence="1">Cell membrane</location>
        <topology evidence="1">Multi-pass membrane protein</topology>
    </subcellularLocation>
</comment>
<evidence type="ECO:0000256" key="9">
    <source>
        <dbReference type="ARBA" id="ARBA00049940"/>
    </source>
</evidence>
<dbReference type="AlphaFoldDB" id="A0A7T0LLZ0"/>
<accession>A0A7T0LLZ0</accession>
<dbReference type="Pfam" id="PF02537">
    <property type="entry name" value="CRCB"/>
    <property type="match status" value="1"/>
</dbReference>
<keyword evidence="6" id="KW-0813">Transport</keyword>
<protein>
    <recommendedName>
        <fullName evidence="10">Fluoride-specific ion channel</fullName>
    </recommendedName>
</protein>
<feature type="transmembrane region" description="Helical" evidence="10">
    <location>
        <begin position="69"/>
        <end position="93"/>
    </location>
</feature>
<feature type="region of interest" description="Disordered" evidence="11">
    <location>
        <begin position="97"/>
        <end position="140"/>
    </location>
</feature>
<keyword evidence="13" id="KW-1185">Reference proteome</keyword>
<sequence>MTGAPSAPIALWGINVVGSLLLGIVTGAALPRRARLAVGTGLLGSFTSYSALAAFTADSAGANALASVWASALSLALTSVVVGVAAAAAGLALGARARNGGRNGGVGAPEHSRGKVGAPEHGERHDALGQDRASQHGAVR</sequence>
<evidence type="ECO:0000256" key="8">
    <source>
        <dbReference type="ARBA" id="ARBA00035585"/>
    </source>
</evidence>
<name>A0A7T0LLZ0_9ACTO</name>
<reference evidence="12 13" key="1">
    <citation type="submission" date="2020-11" db="EMBL/GenBank/DDBJ databases">
        <title>Actinomyces sp. ZJ750.</title>
        <authorList>
            <person name="Zhou J."/>
        </authorList>
    </citation>
    <scope>NUCLEOTIDE SEQUENCE [LARGE SCALE GENOMIC DNA]</scope>
    <source>
        <strain evidence="12 13">ZJ750</strain>
    </source>
</reference>